<dbReference type="EMBL" id="CAADFH010000001">
    <property type="protein sequence ID" value="VFJ87154.1"/>
    <property type="molecule type" value="Genomic_DNA"/>
</dbReference>
<proteinExistence type="predicted"/>
<reference evidence="3" key="1">
    <citation type="submission" date="2019-02" db="EMBL/GenBank/DDBJ databases">
        <authorList>
            <person name="Gruber-Vodicka R. H."/>
            <person name="Seah K. B. B."/>
        </authorList>
    </citation>
    <scope>NUCLEOTIDE SEQUENCE</scope>
    <source>
        <strain evidence="3">BECK_BY7</strain>
        <strain evidence="2">BECK_M6</strain>
        <strain evidence="1">BECK_M7</strain>
    </source>
</reference>
<dbReference type="AlphaFoldDB" id="A0A450X0G3"/>
<evidence type="ECO:0000313" key="2">
    <source>
        <dbReference type="EMBL" id="VFJ87154.1"/>
    </source>
</evidence>
<dbReference type="EMBL" id="CAADFF010000004">
    <property type="protein sequence ID" value="VFJ86712.1"/>
    <property type="molecule type" value="Genomic_DNA"/>
</dbReference>
<accession>A0A450X0G3</accession>
<name>A0A450X0G3_9GAMM</name>
<sequence length="84" mass="9160">MADTSGKTEVRVAIDSDFLKKLENRLGVSRSTDLARTALSLLDWASAESEEGRLILSTDSGGKNVHRLVMPELTNMLNVKIASE</sequence>
<evidence type="ECO:0000313" key="3">
    <source>
        <dbReference type="EMBL" id="VFK22776.1"/>
    </source>
</evidence>
<gene>
    <name evidence="2" type="ORF">BECKLFY1418A_GA0070994_100146</name>
    <name evidence="1" type="ORF">BECKLFY1418B_GA0070995_100448</name>
    <name evidence="3" type="ORF">BECKLFY1418C_GA0070996_11273</name>
</gene>
<protein>
    <submittedName>
        <fullName evidence="3">Uncharacterized protein</fullName>
    </submittedName>
</protein>
<organism evidence="3">
    <name type="scientific">Candidatus Kentrum sp. LFY</name>
    <dbReference type="NCBI Taxonomy" id="2126342"/>
    <lineage>
        <taxon>Bacteria</taxon>
        <taxon>Pseudomonadati</taxon>
        <taxon>Pseudomonadota</taxon>
        <taxon>Gammaproteobacteria</taxon>
        <taxon>Candidatus Kentrum</taxon>
    </lineage>
</organism>
<evidence type="ECO:0000313" key="1">
    <source>
        <dbReference type="EMBL" id="VFJ86712.1"/>
    </source>
</evidence>
<dbReference type="EMBL" id="CAADFN010000127">
    <property type="protein sequence ID" value="VFK22776.1"/>
    <property type="molecule type" value="Genomic_DNA"/>
</dbReference>